<evidence type="ECO:0000256" key="1">
    <source>
        <dbReference type="SAM" id="Coils"/>
    </source>
</evidence>
<gene>
    <name evidence="4" type="ORF">Pcinc_025963</name>
</gene>
<feature type="coiled-coil region" evidence="1">
    <location>
        <begin position="584"/>
        <end position="611"/>
    </location>
</feature>
<keyword evidence="5" id="KW-1185">Reference proteome</keyword>
<organism evidence="4 5">
    <name type="scientific">Petrolisthes cinctipes</name>
    <name type="common">Flat porcelain crab</name>
    <dbReference type="NCBI Taxonomy" id="88211"/>
    <lineage>
        <taxon>Eukaryota</taxon>
        <taxon>Metazoa</taxon>
        <taxon>Ecdysozoa</taxon>
        <taxon>Arthropoda</taxon>
        <taxon>Crustacea</taxon>
        <taxon>Multicrustacea</taxon>
        <taxon>Malacostraca</taxon>
        <taxon>Eumalacostraca</taxon>
        <taxon>Eucarida</taxon>
        <taxon>Decapoda</taxon>
        <taxon>Pleocyemata</taxon>
        <taxon>Anomura</taxon>
        <taxon>Galatheoidea</taxon>
        <taxon>Porcellanidae</taxon>
        <taxon>Petrolisthes</taxon>
    </lineage>
</organism>
<dbReference type="PANTHER" id="PTHR33689:SF1">
    <property type="entry name" value="FAS-BINDING FACTOR 1"/>
    <property type="match status" value="1"/>
</dbReference>
<keyword evidence="1" id="KW-0175">Coiled coil</keyword>
<evidence type="ECO:0000259" key="3">
    <source>
        <dbReference type="Pfam" id="PF21007"/>
    </source>
</evidence>
<dbReference type="AlphaFoldDB" id="A0AAE1F7F9"/>
<feature type="compositionally biased region" description="Polar residues" evidence="2">
    <location>
        <begin position="40"/>
        <end position="54"/>
    </location>
</feature>
<evidence type="ECO:0000256" key="2">
    <source>
        <dbReference type="SAM" id="MobiDB-lite"/>
    </source>
</evidence>
<evidence type="ECO:0000313" key="4">
    <source>
        <dbReference type="EMBL" id="KAK3868662.1"/>
    </source>
</evidence>
<feature type="compositionally biased region" description="Acidic residues" evidence="2">
    <location>
        <begin position="86"/>
        <end position="103"/>
    </location>
</feature>
<feature type="compositionally biased region" description="Basic and acidic residues" evidence="2">
    <location>
        <begin position="268"/>
        <end position="295"/>
    </location>
</feature>
<dbReference type="Pfam" id="PF21007">
    <property type="entry name" value="FBF1"/>
    <property type="match status" value="1"/>
</dbReference>
<comment type="caution">
    <text evidence="4">The sequence shown here is derived from an EMBL/GenBank/DDBJ whole genome shotgun (WGS) entry which is preliminary data.</text>
</comment>
<protein>
    <recommendedName>
        <fullName evidence="3">Fas-binding factor 1 C-terminal domain-containing protein</fullName>
    </recommendedName>
</protein>
<dbReference type="GO" id="GO:0005814">
    <property type="term" value="C:centriole"/>
    <property type="evidence" value="ECO:0007669"/>
    <property type="project" value="TreeGrafter"/>
</dbReference>
<dbReference type="InterPro" id="IPR033561">
    <property type="entry name" value="FBF1"/>
</dbReference>
<feature type="compositionally biased region" description="Low complexity" evidence="2">
    <location>
        <begin position="305"/>
        <end position="320"/>
    </location>
</feature>
<dbReference type="EMBL" id="JAWQEG010002963">
    <property type="protein sequence ID" value="KAK3868662.1"/>
    <property type="molecule type" value="Genomic_DNA"/>
</dbReference>
<feature type="coiled-coil region" evidence="1">
    <location>
        <begin position="760"/>
        <end position="853"/>
    </location>
</feature>
<reference evidence="4" key="1">
    <citation type="submission" date="2023-10" db="EMBL/GenBank/DDBJ databases">
        <title>Genome assemblies of two species of porcelain crab, Petrolisthes cinctipes and Petrolisthes manimaculis (Anomura: Porcellanidae).</title>
        <authorList>
            <person name="Angst P."/>
        </authorList>
    </citation>
    <scope>NUCLEOTIDE SEQUENCE</scope>
    <source>
        <strain evidence="4">PB745_01</strain>
        <tissue evidence="4">Gill</tissue>
    </source>
</reference>
<proteinExistence type="predicted"/>
<feature type="region of interest" description="Disordered" evidence="2">
    <location>
        <begin position="1"/>
        <end position="415"/>
    </location>
</feature>
<feature type="domain" description="Fas-binding factor 1 C-terminal" evidence="3">
    <location>
        <begin position="595"/>
        <end position="1082"/>
    </location>
</feature>
<feature type="compositionally biased region" description="Basic and acidic residues" evidence="2">
    <location>
        <begin position="1098"/>
        <end position="1109"/>
    </location>
</feature>
<feature type="compositionally biased region" description="Low complexity" evidence="2">
    <location>
        <begin position="375"/>
        <end position="392"/>
    </location>
</feature>
<feature type="compositionally biased region" description="Basic residues" evidence="2">
    <location>
        <begin position="337"/>
        <end position="346"/>
    </location>
</feature>
<sequence length="1143" mass="126928">MSDLEVSGSDSDPVSDVNPEEMARLMADLDEMDNDLFKSTLKSGGKSSDGNPAETTGKKESKDINRRVTFKKDSPSLGNTATQPHDDDDDWDAGDLLLSDDEGGPQKQASNKTTEADALYKSPGKPPPPASSVNKTSNRKDKTQPSPPLSLEERKKVSAEVAAPLKKSKTKLMEDLFGDQDNDQQQQHQQHPTASQGARGAGKTMGRPGGKTGRGKEEVTFDDDNIDLLGDYGGGGGGGGGSKMASSSPKGKNFLSALLKSPSSSEVTTKRERRSEFVLDDKYKNLDSGNDDRNSKQRGFGSYMPSTSKPSSPRQSPKQSAFSSKNDSDFSPDPKKRPPHSAPQRRKPYELNDDDIMGNIRSRRTIKKEVASPEAATHNAKTKTNNTKTTPTKKSDKQDDWLFENTESSPSVSVKKAVVDVEGSVKPASGAGGAGGGSVVGGDGSDWLGNILSTRNKSLETHNSNVAVLSKSSSNVKQPASTPDSGLMVGEFNAGQTKEQQQPLEASQLMDSNMQELTTKMTTQQKQLEAQMVQQLQQQQQLMTQTMKTQMEAAEKRYHENLLAVSQLNVTPVNPPVSLQLQQGQSIEIELRKAEIEVGRLKAELDLVRKQHQEEVAMMEEGCRRKLAVEKEVWGSVETRLREEKDGLLTDFHDKISALQAEKENLASSYQSQMSTVKAEWTAALERTKELYSDMVQRMKQEHNCTLERLTHLKDIEVKAAITSSGHVREAETVMTQLESNTSELSTLTSLINARNESALELTQKALKMKEKQLQDFERELSASRAETESERGRLNALINRLENTLVQQGSEVKVEKERWRLAQERLKIEVERQSLTEERKHLQLSNETERQNLAASRESMMLEHRSLLQSVAQHKQDLAVQEAKINVHQRLHTNGNVLKNDKVGVLETVSGVGLIRDQQQHQQQHIQDKLSALTLQSRHLNEKETTLDESSLKLEQDRAKVQLEREMLRQDQAVVSKSRLELNTRQEEMRQQQTEQQTRLTHIASQIRILHSQQHKIDLEQQKLQQVRDEVTQLILHLLLFPCVSQEQQKLQQVRDEVTQLIHGGMCVGCQASGVAGRILASSAFQSTSIRLPGDGGEGRTSDSHKSDMSPSSVLARLTAARQQHTAHQEQRLLQISALKLL</sequence>
<name>A0AAE1F7F9_PETCI</name>
<feature type="compositionally biased region" description="Basic and acidic residues" evidence="2">
    <location>
        <begin position="326"/>
        <end position="336"/>
    </location>
</feature>
<dbReference type="GO" id="GO:0036064">
    <property type="term" value="C:ciliary basal body"/>
    <property type="evidence" value="ECO:0007669"/>
    <property type="project" value="TreeGrafter"/>
</dbReference>
<dbReference type="GO" id="GO:0060271">
    <property type="term" value="P:cilium assembly"/>
    <property type="evidence" value="ECO:0007669"/>
    <property type="project" value="InterPro"/>
</dbReference>
<feature type="compositionally biased region" description="Basic and acidic residues" evidence="2">
    <location>
        <begin position="56"/>
        <end position="74"/>
    </location>
</feature>
<dbReference type="PANTHER" id="PTHR33689">
    <property type="entry name" value="FAS-BINDING FACTOR 1"/>
    <property type="match status" value="1"/>
</dbReference>
<feature type="compositionally biased region" description="Gly residues" evidence="2">
    <location>
        <begin position="231"/>
        <end position="242"/>
    </location>
</feature>
<accession>A0AAE1F7F9</accession>
<feature type="compositionally biased region" description="Low complexity" evidence="2">
    <location>
        <begin position="1"/>
        <end position="17"/>
    </location>
</feature>
<dbReference type="InterPro" id="IPR049390">
    <property type="entry name" value="FBF1_C"/>
</dbReference>
<dbReference type="GO" id="GO:0090162">
    <property type="term" value="P:establishment of epithelial cell polarity"/>
    <property type="evidence" value="ECO:0007669"/>
    <property type="project" value="InterPro"/>
</dbReference>
<feature type="region of interest" description="Disordered" evidence="2">
    <location>
        <begin position="1091"/>
        <end position="1114"/>
    </location>
</feature>
<dbReference type="Proteomes" id="UP001286313">
    <property type="component" value="Unassembled WGS sequence"/>
</dbReference>
<evidence type="ECO:0000313" key="5">
    <source>
        <dbReference type="Proteomes" id="UP001286313"/>
    </source>
</evidence>
<dbReference type="GO" id="GO:0097539">
    <property type="term" value="C:ciliary transition fiber"/>
    <property type="evidence" value="ECO:0007669"/>
    <property type="project" value="InterPro"/>
</dbReference>